<feature type="compositionally biased region" description="Acidic residues" evidence="1">
    <location>
        <begin position="105"/>
        <end position="130"/>
    </location>
</feature>
<feature type="compositionally biased region" description="Basic residues" evidence="1">
    <location>
        <begin position="164"/>
        <end position="179"/>
    </location>
</feature>
<name>A0A9W7W2M9_9PEZI</name>
<accession>A0A9W7W2M9</accession>
<sequence length="298" mass="32478">MIDGLRSTSGFTSEASLSSSHQPRTPPDTPYQPQAERPRHHFNTNNKRRRFSRSDSPVSSIHPTETSSPAKKAAKRTAVAAEDNVQVQELSEGDAGYSTDLDVIYPEELEEVGSSDQGDDELSSGTDEDGEGGHSDITTGLSRRLSRMNCGDPNATTKFEQGRRARRMSKRMGCRVVKRSHSESLKGEGSPDPVSADMDADAMDDHDRADAQRRLRRRTRAPQVEAVVLEDMFRSSPEPNGYVSARSRVTGSTEPLTPEPEVRWKGKGREVQMDGSVDEATSAGAATEVDAMDLDAAA</sequence>
<dbReference type="OrthoDB" id="3642432at2759"/>
<feature type="compositionally biased region" description="Basic and acidic residues" evidence="1">
    <location>
        <begin position="203"/>
        <end position="213"/>
    </location>
</feature>
<reference evidence="2 3" key="1">
    <citation type="journal article" date="2018" name="IMA Fungus">
        <title>IMA Genome-F 10: Nine draft genome sequences of Claviceps purpurea s.lat., including C. arundinis, C. humidiphila, and C. cf. spartinae, pseudomolecules for the pitch canker pathogen Fusarium circinatum, draft genome of Davidsoniella eucalypti, Grosmannia galeiformis, Quambalaria eucalypti, and Teratosphaeria destructans.</title>
        <authorList>
            <person name="Wingfield B.D."/>
            <person name="Liu M."/>
            <person name="Nguyen H.D."/>
            <person name="Lane F.A."/>
            <person name="Morgan S.W."/>
            <person name="De Vos L."/>
            <person name="Wilken P.M."/>
            <person name="Duong T.A."/>
            <person name="Aylward J."/>
            <person name="Coetzee M.P."/>
            <person name="Dadej K."/>
            <person name="De Beer Z.W."/>
            <person name="Findlay W."/>
            <person name="Havenga M."/>
            <person name="Kolarik M."/>
            <person name="Menzies J.G."/>
            <person name="Naidoo K."/>
            <person name="Pochopski O."/>
            <person name="Shoukouhi P."/>
            <person name="Santana Q.C."/>
            <person name="Seifert K.A."/>
            <person name="Soal N."/>
            <person name="Steenkamp E.T."/>
            <person name="Tatham C.T."/>
            <person name="van der Nest M.A."/>
            <person name="Wingfield M.J."/>
        </authorList>
    </citation>
    <scope>NUCLEOTIDE SEQUENCE [LARGE SCALE GENOMIC DNA]</scope>
    <source>
        <strain evidence="2">CMW44962</strain>
    </source>
</reference>
<evidence type="ECO:0000256" key="1">
    <source>
        <dbReference type="SAM" id="MobiDB-lite"/>
    </source>
</evidence>
<protein>
    <submittedName>
        <fullName evidence="2">Uncharacterized protein</fullName>
    </submittedName>
</protein>
<reference evidence="2 3" key="2">
    <citation type="journal article" date="2021" name="Curr. Genet.">
        <title>Genetic response to nitrogen starvation in the aggressive Eucalyptus foliar pathogen Teratosphaeria destructans.</title>
        <authorList>
            <person name="Havenga M."/>
            <person name="Wingfield B.D."/>
            <person name="Wingfield M.J."/>
            <person name="Dreyer L.L."/>
            <person name="Roets F."/>
            <person name="Aylward J."/>
        </authorList>
    </citation>
    <scope>NUCLEOTIDE SEQUENCE [LARGE SCALE GENOMIC DNA]</scope>
    <source>
        <strain evidence="2">CMW44962</strain>
    </source>
</reference>
<feature type="compositionally biased region" description="Basic and acidic residues" evidence="1">
    <location>
        <begin position="260"/>
        <end position="272"/>
    </location>
</feature>
<feature type="compositionally biased region" description="Polar residues" evidence="1">
    <location>
        <begin position="1"/>
        <end position="23"/>
    </location>
</feature>
<organism evidence="2 3">
    <name type="scientific">Teratosphaeria destructans</name>
    <dbReference type="NCBI Taxonomy" id="418781"/>
    <lineage>
        <taxon>Eukaryota</taxon>
        <taxon>Fungi</taxon>
        <taxon>Dikarya</taxon>
        <taxon>Ascomycota</taxon>
        <taxon>Pezizomycotina</taxon>
        <taxon>Dothideomycetes</taxon>
        <taxon>Dothideomycetidae</taxon>
        <taxon>Mycosphaerellales</taxon>
        <taxon>Teratosphaeriaceae</taxon>
        <taxon>Teratosphaeria</taxon>
    </lineage>
</organism>
<evidence type="ECO:0000313" key="2">
    <source>
        <dbReference type="EMBL" id="KAH9827559.1"/>
    </source>
</evidence>
<dbReference type="Proteomes" id="UP001138500">
    <property type="component" value="Unassembled WGS sequence"/>
</dbReference>
<evidence type="ECO:0000313" key="3">
    <source>
        <dbReference type="Proteomes" id="UP001138500"/>
    </source>
</evidence>
<feature type="compositionally biased region" description="Polar residues" evidence="1">
    <location>
        <begin position="54"/>
        <end position="69"/>
    </location>
</feature>
<feature type="compositionally biased region" description="Basic residues" evidence="1">
    <location>
        <begin position="38"/>
        <end position="51"/>
    </location>
</feature>
<keyword evidence="3" id="KW-1185">Reference proteome</keyword>
<dbReference type="AlphaFoldDB" id="A0A9W7W2M9"/>
<gene>
    <name evidence="2" type="ORF">Tdes44962_MAKER02817</name>
</gene>
<feature type="region of interest" description="Disordered" evidence="1">
    <location>
        <begin position="1"/>
        <end position="298"/>
    </location>
</feature>
<proteinExistence type="predicted"/>
<dbReference type="EMBL" id="RIBY02001868">
    <property type="protein sequence ID" value="KAH9827559.1"/>
    <property type="molecule type" value="Genomic_DNA"/>
</dbReference>
<comment type="caution">
    <text evidence="2">The sequence shown here is derived from an EMBL/GenBank/DDBJ whole genome shotgun (WGS) entry which is preliminary data.</text>
</comment>